<keyword evidence="5 6" id="KW-0539">Nucleus</keyword>
<evidence type="ECO:0000256" key="6">
    <source>
        <dbReference type="HAMAP-Rule" id="MF_03029"/>
    </source>
</evidence>
<evidence type="ECO:0000256" key="3">
    <source>
        <dbReference type="ARBA" id="ARBA00022574"/>
    </source>
</evidence>
<dbReference type="SUPFAM" id="SSF50978">
    <property type="entry name" value="WD40 repeat-like"/>
    <property type="match status" value="1"/>
</dbReference>
<dbReference type="CDD" id="cd00200">
    <property type="entry name" value="WD40"/>
    <property type="match status" value="1"/>
</dbReference>
<evidence type="ECO:0000256" key="2">
    <source>
        <dbReference type="ARBA" id="ARBA00022552"/>
    </source>
</evidence>
<evidence type="ECO:0000313" key="9">
    <source>
        <dbReference type="EMBL" id="RKO93953.1"/>
    </source>
</evidence>
<dbReference type="InterPro" id="IPR015943">
    <property type="entry name" value="WD40/YVTN_repeat-like_dom_sf"/>
</dbReference>
<dbReference type="AlphaFoldDB" id="A0A4P9WPA5"/>
<comment type="similarity">
    <text evidence="6">Belongs to the WD repeat WDR12/YTM1 family.</text>
</comment>
<feature type="domain" description="NLE" evidence="8">
    <location>
        <begin position="13"/>
        <end position="75"/>
    </location>
</feature>
<keyword evidence="2 6" id="KW-0698">rRNA processing</keyword>
<feature type="repeat" description="WD" evidence="7">
    <location>
        <begin position="264"/>
        <end position="308"/>
    </location>
</feature>
<dbReference type="PROSITE" id="PS50294">
    <property type="entry name" value="WD_REPEATS_REGION"/>
    <property type="match status" value="3"/>
</dbReference>
<dbReference type="InterPro" id="IPR036322">
    <property type="entry name" value="WD40_repeat_dom_sf"/>
</dbReference>
<keyword evidence="3 7" id="KW-0853">WD repeat</keyword>
<dbReference type="GO" id="GO:0030687">
    <property type="term" value="C:preribosome, large subunit precursor"/>
    <property type="evidence" value="ECO:0007669"/>
    <property type="project" value="UniProtKB-UniRule"/>
</dbReference>
<name>A0A4P9WPA5_9FUNG</name>
<evidence type="ECO:0000256" key="7">
    <source>
        <dbReference type="PROSITE-ProRule" id="PRU00221"/>
    </source>
</evidence>
<evidence type="ECO:0000259" key="8">
    <source>
        <dbReference type="Pfam" id="PF08154"/>
    </source>
</evidence>
<accession>A0A4P9WPA5</accession>
<keyword evidence="10" id="KW-1185">Reference proteome</keyword>
<dbReference type="PROSITE" id="PS00678">
    <property type="entry name" value="WD_REPEATS_1"/>
    <property type="match status" value="2"/>
</dbReference>
<evidence type="ECO:0000256" key="1">
    <source>
        <dbReference type="ARBA" id="ARBA00022517"/>
    </source>
</evidence>
<proteinExistence type="inferred from homology"/>
<dbReference type="HAMAP" id="MF_03029">
    <property type="entry name" value="WDR12"/>
    <property type="match status" value="1"/>
</dbReference>
<organism evidence="9 10">
    <name type="scientific">Blyttiomyces helicus</name>
    <dbReference type="NCBI Taxonomy" id="388810"/>
    <lineage>
        <taxon>Eukaryota</taxon>
        <taxon>Fungi</taxon>
        <taxon>Fungi incertae sedis</taxon>
        <taxon>Chytridiomycota</taxon>
        <taxon>Chytridiomycota incertae sedis</taxon>
        <taxon>Chytridiomycetes</taxon>
        <taxon>Chytridiomycetes incertae sedis</taxon>
        <taxon>Blyttiomyces</taxon>
    </lineage>
</organism>
<dbReference type="GO" id="GO:0000466">
    <property type="term" value="P:maturation of 5.8S rRNA from tricistronic rRNA transcript (SSU-rRNA, 5.8S rRNA, LSU-rRNA)"/>
    <property type="evidence" value="ECO:0007669"/>
    <property type="project" value="UniProtKB-UniRule"/>
</dbReference>
<comment type="subunit">
    <text evidence="6">Component of the NOP7 complex, composed of ERB1, NOP7 and YTM1. Within the NOP7 complex ERB1 appears to interact directly with NOP7 and YTM1. The NOP7 complex also associates with the 66S pre-ribosome.</text>
</comment>
<comment type="function">
    <text evidence="6">Component of the NOP7 complex, which is required for maturation of the 25S and 5.8S ribosomal RNAs and formation of the 60S ribosome.</text>
</comment>
<feature type="repeat" description="WD" evidence="7">
    <location>
        <begin position="102"/>
        <end position="134"/>
    </location>
</feature>
<dbReference type="GO" id="GO:0043021">
    <property type="term" value="F:ribonucleoprotein complex binding"/>
    <property type="evidence" value="ECO:0007669"/>
    <property type="project" value="UniProtKB-UniRule"/>
</dbReference>
<gene>
    <name evidence="6" type="primary">YTM1</name>
    <name evidence="9" type="ORF">BDK51DRAFT_18652</name>
</gene>
<dbReference type="EMBL" id="KZ994060">
    <property type="protein sequence ID" value="RKO93953.1"/>
    <property type="molecule type" value="Genomic_DNA"/>
</dbReference>
<evidence type="ECO:0000313" key="10">
    <source>
        <dbReference type="Proteomes" id="UP000269721"/>
    </source>
</evidence>
<feature type="repeat" description="WD" evidence="7">
    <location>
        <begin position="194"/>
        <end position="228"/>
    </location>
</feature>
<dbReference type="Pfam" id="PF08154">
    <property type="entry name" value="NLE"/>
    <property type="match status" value="1"/>
</dbReference>
<protein>
    <recommendedName>
        <fullName evidence="6">Ribosome biogenesis protein YTM1</fullName>
    </recommendedName>
</protein>
<dbReference type="PROSITE" id="PS50082">
    <property type="entry name" value="WD_REPEATS_2"/>
    <property type="match status" value="5"/>
</dbReference>
<dbReference type="GO" id="GO:0000463">
    <property type="term" value="P:maturation of LSU-rRNA from tricistronic rRNA transcript (SSU-rRNA, 5.8S rRNA, LSU-rRNA)"/>
    <property type="evidence" value="ECO:0007669"/>
    <property type="project" value="UniProtKB-UniRule"/>
</dbReference>
<evidence type="ECO:0000256" key="4">
    <source>
        <dbReference type="ARBA" id="ARBA00022737"/>
    </source>
</evidence>
<dbReference type="PANTHER" id="PTHR19855">
    <property type="entry name" value="WD40 REPEAT PROTEIN 12, 37"/>
    <property type="match status" value="1"/>
</dbReference>
<dbReference type="GO" id="GO:0005654">
    <property type="term" value="C:nucleoplasm"/>
    <property type="evidence" value="ECO:0007669"/>
    <property type="project" value="UniProtKB-SubCell"/>
</dbReference>
<dbReference type="PRINTS" id="PR00320">
    <property type="entry name" value="GPROTEINBRPT"/>
</dbReference>
<dbReference type="Pfam" id="PF00400">
    <property type="entry name" value="WD40"/>
    <property type="match status" value="6"/>
</dbReference>
<dbReference type="InterPro" id="IPR028599">
    <property type="entry name" value="WDR12/Ytm1"/>
</dbReference>
<dbReference type="InterPro" id="IPR019775">
    <property type="entry name" value="WD40_repeat_CS"/>
</dbReference>
<dbReference type="Gene3D" id="2.130.10.10">
    <property type="entry name" value="YVTN repeat-like/Quinoprotein amine dehydrogenase"/>
    <property type="match status" value="1"/>
</dbReference>
<dbReference type="InterPro" id="IPR001680">
    <property type="entry name" value="WD40_rpt"/>
</dbReference>
<dbReference type="GO" id="GO:0005730">
    <property type="term" value="C:nucleolus"/>
    <property type="evidence" value="ECO:0007669"/>
    <property type="project" value="UniProtKB-SubCell"/>
</dbReference>
<keyword evidence="1 6" id="KW-0690">Ribosome biogenesis</keyword>
<evidence type="ECO:0000256" key="5">
    <source>
        <dbReference type="ARBA" id="ARBA00023242"/>
    </source>
</evidence>
<dbReference type="SMART" id="SM00320">
    <property type="entry name" value="WD40"/>
    <property type="match status" value="7"/>
</dbReference>
<dbReference type="OrthoDB" id="10251381at2759"/>
<comment type="subcellular location">
    <subcellularLocation>
        <location evidence="6">Nucleus</location>
        <location evidence="6">Nucleolus</location>
    </subcellularLocation>
    <subcellularLocation>
        <location evidence="6">Nucleus</location>
        <location evidence="6">Nucleoplasm</location>
    </subcellularLocation>
</comment>
<dbReference type="PANTHER" id="PTHR19855:SF11">
    <property type="entry name" value="RIBOSOME BIOGENESIS PROTEIN WDR12"/>
    <property type="match status" value="1"/>
</dbReference>
<feature type="repeat" description="WD" evidence="7">
    <location>
        <begin position="353"/>
        <end position="395"/>
    </location>
</feature>
<feature type="repeat" description="WD" evidence="7">
    <location>
        <begin position="323"/>
        <end position="340"/>
    </location>
</feature>
<sequence>MDTAQSADRGPQVQVRFHTRQQKHAIPDTAILVPTRLRRFGLSEIINHLLDYAKPVPFEFLIGGKFLRSSLQTYLDSQSLSTENTLDVEYIESTLPPKHTASLQHDDWVASVEGHRRRPFFLTGSYDHFTRVWDRSGKCLAVLKAHEAAVKSIAWLPSEEGSDAVQCISGGQDQKIFGWEFAPDQNTSRIMFECAGHTGSVDSLAVNPRGTHFASASWDGTVRVWTISLDDIEEEDREAEQGRKRRRTAGKAVPVKVSQSVSTLEGHVGAASSVVYDQSSGVGDTLFTGGWDHSVRVWDVETGINTNTMNCERVILSADHTANSSLIVTGHADNAVRLWDPRAKDGLVVKLKLSSHTNWVSSVRWSPANLYTLVSGSYDSTVRVWDVRSSGPLHTLGAATEVGQKVLSVDWVDDIILSGGEDSQLRVHSGKV</sequence>
<reference evidence="10" key="1">
    <citation type="journal article" date="2018" name="Nat. Microbiol.">
        <title>Leveraging single-cell genomics to expand the fungal tree of life.</title>
        <authorList>
            <person name="Ahrendt S.R."/>
            <person name="Quandt C.A."/>
            <person name="Ciobanu D."/>
            <person name="Clum A."/>
            <person name="Salamov A."/>
            <person name="Andreopoulos B."/>
            <person name="Cheng J.F."/>
            <person name="Woyke T."/>
            <person name="Pelin A."/>
            <person name="Henrissat B."/>
            <person name="Reynolds N.K."/>
            <person name="Benny G.L."/>
            <person name="Smith M.E."/>
            <person name="James T.Y."/>
            <person name="Grigoriev I.V."/>
        </authorList>
    </citation>
    <scope>NUCLEOTIDE SEQUENCE [LARGE SCALE GENOMIC DNA]</scope>
</reference>
<keyword evidence="4" id="KW-0677">Repeat</keyword>
<dbReference type="Proteomes" id="UP000269721">
    <property type="component" value="Unassembled WGS sequence"/>
</dbReference>
<dbReference type="InterPro" id="IPR020472">
    <property type="entry name" value="WD40_PAC1"/>
</dbReference>
<dbReference type="InterPro" id="IPR012972">
    <property type="entry name" value="NLE"/>
</dbReference>